<feature type="signal peptide" evidence="2">
    <location>
        <begin position="1"/>
        <end position="17"/>
    </location>
</feature>
<dbReference type="RefSeq" id="XP_060278600.1">
    <property type="nucleotide sequence ID" value="XM_060429265.1"/>
</dbReference>
<feature type="compositionally biased region" description="Low complexity" evidence="1">
    <location>
        <begin position="102"/>
        <end position="120"/>
    </location>
</feature>
<evidence type="ECO:0000313" key="3">
    <source>
        <dbReference type="EMBL" id="KAK1762387.1"/>
    </source>
</evidence>
<organism evidence="3 4">
    <name type="scientific">Phialemonium atrogriseum</name>
    <dbReference type="NCBI Taxonomy" id="1093897"/>
    <lineage>
        <taxon>Eukaryota</taxon>
        <taxon>Fungi</taxon>
        <taxon>Dikarya</taxon>
        <taxon>Ascomycota</taxon>
        <taxon>Pezizomycotina</taxon>
        <taxon>Sordariomycetes</taxon>
        <taxon>Sordariomycetidae</taxon>
        <taxon>Cephalothecales</taxon>
        <taxon>Cephalothecaceae</taxon>
        <taxon>Phialemonium</taxon>
    </lineage>
</organism>
<keyword evidence="4" id="KW-1185">Reference proteome</keyword>
<protein>
    <recommendedName>
        <fullName evidence="5">Extracellular membrane protein CFEM domain-containing protein</fullName>
    </recommendedName>
</protein>
<evidence type="ECO:0000256" key="1">
    <source>
        <dbReference type="SAM" id="MobiDB-lite"/>
    </source>
</evidence>
<evidence type="ECO:0000313" key="4">
    <source>
        <dbReference type="Proteomes" id="UP001244011"/>
    </source>
</evidence>
<evidence type="ECO:0008006" key="5">
    <source>
        <dbReference type="Google" id="ProtNLM"/>
    </source>
</evidence>
<feature type="compositionally biased region" description="Low complexity" evidence="1">
    <location>
        <begin position="143"/>
        <end position="152"/>
    </location>
</feature>
<proteinExistence type="predicted"/>
<accession>A0AAJ0FCR4</accession>
<sequence length="183" mass="17458">MKAILLPLALFASAAVAQTSSACGADYIVEACLGSETAKLAACADADYECKCAAHTDILTCYNNCPNDPRIHDAAGQKQIFCGYASQFPNTPTAKVVSGNGTPAATATPTVDPSGAEATGSGSGSDSGGSGSGSGSGSGGSGSSSTRTSTGTAAATTSNSAADLALNAGGVLAAVAGVVIAIL</sequence>
<dbReference type="AlphaFoldDB" id="A0AAJ0FCR4"/>
<dbReference type="Proteomes" id="UP001244011">
    <property type="component" value="Unassembled WGS sequence"/>
</dbReference>
<gene>
    <name evidence="3" type="ORF">QBC33DRAFT_552085</name>
</gene>
<feature type="chain" id="PRO_5042526190" description="Extracellular membrane protein CFEM domain-containing protein" evidence="2">
    <location>
        <begin position="18"/>
        <end position="183"/>
    </location>
</feature>
<feature type="compositionally biased region" description="Gly residues" evidence="1">
    <location>
        <begin position="121"/>
        <end position="142"/>
    </location>
</feature>
<dbReference type="GeneID" id="85312452"/>
<evidence type="ECO:0000256" key="2">
    <source>
        <dbReference type="SAM" id="SignalP"/>
    </source>
</evidence>
<keyword evidence="2" id="KW-0732">Signal</keyword>
<reference evidence="3" key="1">
    <citation type="submission" date="2023-06" db="EMBL/GenBank/DDBJ databases">
        <title>Genome-scale phylogeny and comparative genomics of the fungal order Sordariales.</title>
        <authorList>
            <consortium name="Lawrence Berkeley National Laboratory"/>
            <person name="Hensen N."/>
            <person name="Bonometti L."/>
            <person name="Westerberg I."/>
            <person name="Brannstrom I.O."/>
            <person name="Guillou S."/>
            <person name="Cros-Aarteil S."/>
            <person name="Calhoun S."/>
            <person name="Haridas S."/>
            <person name="Kuo A."/>
            <person name="Mondo S."/>
            <person name="Pangilinan J."/>
            <person name="Riley R."/>
            <person name="Labutti K."/>
            <person name="Andreopoulos B."/>
            <person name="Lipzen A."/>
            <person name="Chen C."/>
            <person name="Yanf M."/>
            <person name="Daum C."/>
            <person name="Ng V."/>
            <person name="Clum A."/>
            <person name="Steindorff A."/>
            <person name="Ohm R."/>
            <person name="Martin F."/>
            <person name="Silar P."/>
            <person name="Natvig D."/>
            <person name="Lalanne C."/>
            <person name="Gautier V."/>
            <person name="Ament-Velasquez S.L."/>
            <person name="Kruys A."/>
            <person name="Hutchinson M.I."/>
            <person name="Powell A.J."/>
            <person name="Barry K."/>
            <person name="Miller A.N."/>
            <person name="Grigoriev I.V."/>
            <person name="Debuchy R."/>
            <person name="Gladieux P."/>
            <person name="Thoren M.H."/>
            <person name="Johannesson H."/>
        </authorList>
    </citation>
    <scope>NUCLEOTIDE SEQUENCE</scope>
    <source>
        <strain evidence="3">8032-3</strain>
    </source>
</reference>
<dbReference type="PROSITE" id="PS51257">
    <property type="entry name" value="PROKAR_LIPOPROTEIN"/>
    <property type="match status" value="1"/>
</dbReference>
<dbReference type="EMBL" id="MU839038">
    <property type="protein sequence ID" value="KAK1762387.1"/>
    <property type="molecule type" value="Genomic_DNA"/>
</dbReference>
<feature type="region of interest" description="Disordered" evidence="1">
    <location>
        <begin position="95"/>
        <end position="152"/>
    </location>
</feature>
<comment type="caution">
    <text evidence="3">The sequence shown here is derived from an EMBL/GenBank/DDBJ whole genome shotgun (WGS) entry which is preliminary data.</text>
</comment>
<name>A0AAJ0FCR4_9PEZI</name>